<dbReference type="EMBL" id="CAXDID020000277">
    <property type="protein sequence ID" value="CAL6069335.1"/>
    <property type="molecule type" value="Genomic_DNA"/>
</dbReference>
<sequence length="159" mass="18592">MRFQRVLKIIFITFESNVSTRKFHSKSKTRQYCIKPNIHNSGEPSDSIIVGKKDANCLKIPKPIIITSCILLLCNIPINCSFSSRVQLVEPYRQLYNESNGRYSIQFLLFRFERGLMYASSYMSYCIFGPPSQNDVYLIIIKQQLYHQGWIKQDNIDHV</sequence>
<dbReference type="Proteomes" id="UP001642409">
    <property type="component" value="Unassembled WGS sequence"/>
</dbReference>
<evidence type="ECO:0000313" key="1">
    <source>
        <dbReference type="EMBL" id="CAI9957895.1"/>
    </source>
</evidence>
<evidence type="ECO:0000313" key="3">
    <source>
        <dbReference type="Proteomes" id="UP001642409"/>
    </source>
</evidence>
<dbReference type="EMBL" id="CATOUU010000895">
    <property type="protein sequence ID" value="CAI9957895.1"/>
    <property type="molecule type" value="Genomic_DNA"/>
</dbReference>
<organism evidence="1">
    <name type="scientific">Hexamita inflata</name>
    <dbReference type="NCBI Taxonomy" id="28002"/>
    <lineage>
        <taxon>Eukaryota</taxon>
        <taxon>Metamonada</taxon>
        <taxon>Diplomonadida</taxon>
        <taxon>Hexamitidae</taxon>
        <taxon>Hexamitinae</taxon>
        <taxon>Hexamita</taxon>
    </lineage>
</organism>
<evidence type="ECO:0000313" key="2">
    <source>
        <dbReference type="EMBL" id="CAL6069335.1"/>
    </source>
</evidence>
<reference evidence="1" key="1">
    <citation type="submission" date="2023-06" db="EMBL/GenBank/DDBJ databases">
        <authorList>
            <person name="Kurt Z."/>
        </authorList>
    </citation>
    <scope>NUCLEOTIDE SEQUENCE</scope>
</reference>
<keyword evidence="3" id="KW-1185">Reference proteome</keyword>
<accession>A0AA86UH35</accession>
<proteinExistence type="predicted"/>
<reference evidence="2 3" key="2">
    <citation type="submission" date="2024-07" db="EMBL/GenBank/DDBJ databases">
        <authorList>
            <person name="Akdeniz Z."/>
        </authorList>
    </citation>
    <scope>NUCLEOTIDE SEQUENCE [LARGE SCALE GENOMIC DNA]</scope>
</reference>
<comment type="caution">
    <text evidence="1">The sequence shown here is derived from an EMBL/GenBank/DDBJ whole genome shotgun (WGS) entry which is preliminary data.</text>
</comment>
<dbReference type="AlphaFoldDB" id="A0AA86UH35"/>
<gene>
    <name evidence="1" type="ORF">HINF_LOCUS45540</name>
    <name evidence="2" type="ORF">HINF_LOCUS53929</name>
</gene>
<name>A0AA86UH35_9EUKA</name>
<protein>
    <submittedName>
        <fullName evidence="2">Hypothetical_protein</fullName>
    </submittedName>
</protein>